<reference evidence="5 6" key="1">
    <citation type="submission" date="2023-09" db="EMBL/GenBank/DDBJ databases">
        <title>Nesidiocoris tenuis whole genome shotgun sequence.</title>
        <authorList>
            <person name="Shibata T."/>
            <person name="Shimoda M."/>
            <person name="Kobayashi T."/>
            <person name="Uehara T."/>
        </authorList>
    </citation>
    <scope>NUCLEOTIDE SEQUENCE [LARGE SCALE GENOMIC DNA]</scope>
    <source>
        <strain evidence="5 6">Japan</strain>
    </source>
</reference>
<comment type="similarity">
    <text evidence="2">Belongs to the peptidase S1 family. CLIP subfamily.</text>
</comment>
<protein>
    <submittedName>
        <fullName evidence="5">Tryp_SPc</fullName>
    </submittedName>
</protein>
<dbReference type="CDD" id="cd00190">
    <property type="entry name" value="Tryp_SPc"/>
    <property type="match status" value="1"/>
</dbReference>
<dbReference type="Gene3D" id="2.40.10.10">
    <property type="entry name" value="Trypsin-like serine proteases"/>
    <property type="match status" value="1"/>
</dbReference>
<feature type="signal peptide" evidence="3">
    <location>
        <begin position="1"/>
        <end position="21"/>
    </location>
</feature>
<feature type="domain" description="Peptidase S1" evidence="4">
    <location>
        <begin position="28"/>
        <end position="280"/>
    </location>
</feature>
<proteinExistence type="inferred from homology"/>
<evidence type="ECO:0000256" key="1">
    <source>
        <dbReference type="ARBA" id="ARBA00023157"/>
    </source>
</evidence>
<dbReference type="InterPro" id="IPR009003">
    <property type="entry name" value="Peptidase_S1_PA"/>
</dbReference>
<dbReference type="SMART" id="SM00020">
    <property type="entry name" value="Tryp_SPc"/>
    <property type="match status" value="1"/>
</dbReference>
<dbReference type="Proteomes" id="UP001307889">
    <property type="component" value="Chromosome 14"/>
</dbReference>
<sequence>MAVQIPVKLLFLFGFAAFVSGKSDSKIISGGRARVIPHMVSLQKHKRHKCGGSLLTLSHVLLACHCYSKYDQFQKLVNDSDPGFYRVFAGHTDLKTKSEYRQTRKLESFLCHPKARWAEFDIPEFDLALVVTKSPFRASVNVKPIELYSMSKKPYEELVAKFPEDAWCWCAGWGRTGTIGVVGPSRYLNYIDMRIIPYSKCNATFVEADARFETINIEGIGMICAQGIFKYTSIYKGDSGGPLVCRGKLIGVASFAGRLHDAAMFAKVSEFVEWYGSIAKRSINSSGRSRRIGLVFLVMMNLVDIGML</sequence>
<dbReference type="InterPro" id="IPR051487">
    <property type="entry name" value="Ser/Thr_Proteases_Immune/Dev"/>
</dbReference>
<dbReference type="PROSITE" id="PS50240">
    <property type="entry name" value="TRYPSIN_DOM"/>
    <property type="match status" value="1"/>
</dbReference>
<feature type="chain" id="PRO_5046222852" evidence="3">
    <location>
        <begin position="22"/>
        <end position="308"/>
    </location>
</feature>
<organism evidence="5 6">
    <name type="scientific">Nesidiocoris tenuis</name>
    <dbReference type="NCBI Taxonomy" id="355587"/>
    <lineage>
        <taxon>Eukaryota</taxon>
        <taxon>Metazoa</taxon>
        <taxon>Ecdysozoa</taxon>
        <taxon>Arthropoda</taxon>
        <taxon>Hexapoda</taxon>
        <taxon>Insecta</taxon>
        <taxon>Pterygota</taxon>
        <taxon>Neoptera</taxon>
        <taxon>Paraneoptera</taxon>
        <taxon>Hemiptera</taxon>
        <taxon>Heteroptera</taxon>
        <taxon>Panheteroptera</taxon>
        <taxon>Cimicomorpha</taxon>
        <taxon>Miridae</taxon>
        <taxon>Dicyphina</taxon>
        <taxon>Nesidiocoris</taxon>
    </lineage>
</organism>
<accession>A0ABN7BE02</accession>
<dbReference type="Pfam" id="PF00089">
    <property type="entry name" value="Trypsin"/>
    <property type="match status" value="1"/>
</dbReference>
<evidence type="ECO:0000313" key="5">
    <source>
        <dbReference type="EMBL" id="BET02562.1"/>
    </source>
</evidence>
<dbReference type="EMBL" id="AP028922">
    <property type="protein sequence ID" value="BET02562.1"/>
    <property type="molecule type" value="Genomic_DNA"/>
</dbReference>
<gene>
    <name evidence="5" type="ORF">NTJ_15380</name>
</gene>
<evidence type="ECO:0000313" key="6">
    <source>
        <dbReference type="Proteomes" id="UP001307889"/>
    </source>
</evidence>
<dbReference type="InterPro" id="IPR001254">
    <property type="entry name" value="Trypsin_dom"/>
</dbReference>
<dbReference type="InterPro" id="IPR033116">
    <property type="entry name" value="TRYPSIN_SER"/>
</dbReference>
<keyword evidence="6" id="KW-1185">Reference proteome</keyword>
<dbReference type="InterPro" id="IPR043504">
    <property type="entry name" value="Peptidase_S1_PA_chymotrypsin"/>
</dbReference>
<keyword evidence="1" id="KW-1015">Disulfide bond</keyword>
<evidence type="ECO:0000256" key="3">
    <source>
        <dbReference type="SAM" id="SignalP"/>
    </source>
</evidence>
<dbReference type="PROSITE" id="PS00135">
    <property type="entry name" value="TRYPSIN_SER"/>
    <property type="match status" value="1"/>
</dbReference>
<dbReference type="SUPFAM" id="SSF50494">
    <property type="entry name" value="Trypsin-like serine proteases"/>
    <property type="match status" value="1"/>
</dbReference>
<name>A0ABN7BE02_9HEMI</name>
<dbReference type="PANTHER" id="PTHR24256">
    <property type="entry name" value="TRYPTASE-RELATED"/>
    <property type="match status" value="1"/>
</dbReference>
<keyword evidence="3" id="KW-0732">Signal</keyword>
<evidence type="ECO:0000256" key="2">
    <source>
        <dbReference type="ARBA" id="ARBA00024195"/>
    </source>
</evidence>
<evidence type="ECO:0000259" key="4">
    <source>
        <dbReference type="PROSITE" id="PS50240"/>
    </source>
</evidence>